<dbReference type="GO" id="GO:0002161">
    <property type="term" value="F:aminoacyl-tRNA deacylase activity"/>
    <property type="evidence" value="ECO:0007669"/>
    <property type="project" value="InterPro"/>
</dbReference>
<feature type="binding site" evidence="9">
    <location>
        <position position="502"/>
    </location>
    <ligand>
        <name>ATP</name>
        <dbReference type="ChEBI" id="CHEBI:30616"/>
    </ligand>
</feature>
<dbReference type="GO" id="GO:0005737">
    <property type="term" value="C:cytoplasm"/>
    <property type="evidence" value="ECO:0007669"/>
    <property type="project" value="UniProtKB-SubCell"/>
</dbReference>
<evidence type="ECO:0000256" key="4">
    <source>
        <dbReference type="ARBA" id="ARBA00022741"/>
    </source>
</evidence>
<dbReference type="CDD" id="cd07958">
    <property type="entry name" value="Anticodon_Ia_Leu_BEm"/>
    <property type="match status" value="1"/>
</dbReference>
<keyword evidence="6 9" id="KW-0648">Protein biosynthesis</keyword>
<dbReference type="InterPro" id="IPR001412">
    <property type="entry name" value="aa-tRNA-synth_I_CS"/>
</dbReference>
<evidence type="ECO:0000256" key="7">
    <source>
        <dbReference type="ARBA" id="ARBA00023146"/>
    </source>
</evidence>
<dbReference type="Pfam" id="PF00133">
    <property type="entry name" value="tRNA-synt_1"/>
    <property type="match status" value="2"/>
</dbReference>
<reference evidence="14 15" key="1">
    <citation type="journal article" date="2016" name="Nat. Commun.">
        <title>Thousands of microbial genomes shed light on interconnected biogeochemical processes in an aquifer system.</title>
        <authorList>
            <person name="Anantharaman K."/>
            <person name="Brown C.T."/>
            <person name="Hug L.A."/>
            <person name="Sharon I."/>
            <person name="Castelle C.J."/>
            <person name="Probst A.J."/>
            <person name="Thomas B.C."/>
            <person name="Singh A."/>
            <person name="Wilkins M.J."/>
            <person name="Karaoz U."/>
            <person name="Brodie E.L."/>
            <person name="Williams K.H."/>
            <person name="Hubbard S.S."/>
            <person name="Banfield J.F."/>
        </authorList>
    </citation>
    <scope>NUCLEOTIDE SEQUENCE [LARGE SCALE GENOMIC DNA]</scope>
</reference>
<dbReference type="GO" id="GO:0004823">
    <property type="term" value="F:leucine-tRNA ligase activity"/>
    <property type="evidence" value="ECO:0007669"/>
    <property type="project" value="UniProtKB-UniRule"/>
</dbReference>
<feature type="short sequence motif" description="'KMSKS' region" evidence="9">
    <location>
        <begin position="499"/>
        <end position="503"/>
    </location>
</feature>
<dbReference type="InterPro" id="IPR013155">
    <property type="entry name" value="M/V/L/I-tRNA-synth_anticd-bd"/>
</dbReference>
<dbReference type="Gene3D" id="3.10.20.590">
    <property type="match status" value="1"/>
</dbReference>
<comment type="similarity">
    <text evidence="1 9 10">Belongs to the class-I aminoacyl-tRNA synthetase family.</text>
</comment>
<dbReference type="InterPro" id="IPR014729">
    <property type="entry name" value="Rossmann-like_a/b/a_fold"/>
</dbReference>
<comment type="caution">
    <text evidence="14">The sequence shown here is derived from an EMBL/GenBank/DDBJ whole genome shotgun (WGS) entry which is preliminary data.</text>
</comment>
<dbReference type="STRING" id="1802737.A2832_00080"/>
<dbReference type="SUPFAM" id="SSF47323">
    <property type="entry name" value="Anticodon-binding domain of a subclass of class I aminoacyl-tRNA synthetases"/>
    <property type="match status" value="1"/>
</dbReference>
<evidence type="ECO:0000313" key="14">
    <source>
        <dbReference type="EMBL" id="OHA90715.1"/>
    </source>
</evidence>
<dbReference type="Gene3D" id="3.40.50.620">
    <property type="entry name" value="HUPs"/>
    <property type="match status" value="2"/>
</dbReference>
<dbReference type="InterPro" id="IPR002300">
    <property type="entry name" value="aa-tRNA-synth_Ia"/>
</dbReference>
<keyword evidence="4 9" id="KW-0547">Nucleotide-binding</keyword>
<dbReference type="GO" id="GO:0005524">
    <property type="term" value="F:ATP binding"/>
    <property type="evidence" value="ECO:0007669"/>
    <property type="project" value="UniProtKB-UniRule"/>
</dbReference>
<keyword evidence="2 9" id="KW-0963">Cytoplasm</keyword>
<feature type="domain" description="Aminoacyl-tRNA synthetase class Ia" evidence="11">
    <location>
        <begin position="13"/>
        <end position="224"/>
    </location>
</feature>
<dbReference type="PROSITE" id="PS00178">
    <property type="entry name" value="AA_TRNA_LIGASE_I"/>
    <property type="match status" value="1"/>
</dbReference>
<evidence type="ECO:0000256" key="8">
    <source>
        <dbReference type="ARBA" id="ARBA00047469"/>
    </source>
</evidence>
<evidence type="ECO:0000256" key="9">
    <source>
        <dbReference type="HAMAP-Rule" id="MF_00049"/>
    </source>
</evidence>
<dbReference type="FunFam" id="3.40.50.620:FF:000056">
    <property type="entry name" value="Leucine--tRNA ligase"/>
    <property type="match status" value="1"/>
</dbReference>
<evidence type="ECO:0000256" key="3">
    <source>
        <dbReference type="ARBA" id="ARBA00022598"/>
    </source>
</evidence>
<keyword evidence="3 9" id="KW-0436">Ligase</keyword>
<dbReference type="InterPro" id="IPR002302">
    <property type="entry name" value="Leu-tRNA-ligase"/>
</dbReference>
<dbReference type="CDD" id="cd00812">
    <property type="entry name" value="LeuRS_core"/>
    <property type="match status" value="1"/>
</dbReference>
<dbReference type="InterPro" id="IPR025709">
    <property type="entry name" value="Leu_tRNA-synth_edit"/>
</dbReference>
<dbReference type="FunFam" id="1.10.730.10:FF:000011">
    <property type="entry name" value="Leucine--tRNA ligase chloroplastic/mitochondrial"/>
    <property type="match status" value="1"/>
</dbReference>
<dbReference type="Pfam" id="PF13603">
    <property type="entry name" value="tRNA-synt_1_2"/>
    <property type="match status" value="1"/>
</dbReference>
<dbReference type="FunFam" id="3.10.20.590:FF:000001">
    <property type="entry name" value="Leucine--tRNA ligase"/>
    <property type="match status" value="1"/>
</dbReference>
<sequence>MGKDYDPKEIEPKWQKEWEKSGLYRAEDNSEKPKYYSLIEFPYPSGDGLHVGHPRPYIGLDIVSRKRRMEGFNVLYPIGWDAFGLPTENYALKTGKDPRVVTKENTDTYRRQIQSLGVSFDWSREINTTDPEYYKWTQWIFLKFLEKGLAYKAQIAINWCPKDKIGLANEEVVDGKCERCGTEVVEKEKEQWMLAITQYADRLEDDLDTVDYPERVKVQQKNWIGRSEGALIKFDDIEIFTTRPDTIYGTTFIVVSGKEDKFTGKYVTNPATKEKIPVWEAEYVMRDVGTGAIMGVPADDERDKVFAEKHGLSIVEEYKKAGFEDFGKQVTKYKLRDWVFSRQRYWGEPIPVVHCGKCGIVPVPESELPVKLPEVENYQPTETGESPLANISEWVNTKCPKCEGDAKRETDVMPNWAGSSWYFYRYCDPKNDKEFASQDKLKYWMSVDWYNGGMEHTVLHLLYSRFWNKFLYDLGLVPTSEPYKKRTSHGLILAEGGEKMSKSKGNVINPDSIVETFGADTLRLYEMFMGPFEQAIAWSESALIGPRRFLEKVWRLAGKGFAGKSQTLDTDSQSLTLKSDTLKSEALMHQTIKKVSEDIEAMRFNTAVSAMMIFANELDKRENISKQEFETLLKLLAPFAPHITEEIWQHLETRFPSALGNRVSKSIHQEPWPKVDASKLVAEEVTIVVQVNGKVRASFEVNKLVSEKEIREQALKLSEVQKWLVDKSVQKAIYVPGKLVNFVID</sequence>
<dbReference type="AlphaFoldDB" id="A0A1G2T0B2"/>
<name>A0A1G2T0B2_9BACT</name>
<evidence type="ECO:0000259" key="11">
    <source>
        <dbReference type="Pfam" id="PF00133"/>
    </source>
</evidence>
<dbReference type="FunFam" id="3.40.50.620:FF:000060">
    <property type="entry name" value="Leucine--tRNA ligase"/>
    <property type="match status" value="1"/>
</dbReference>
<keyword evidence="7 9" id="KW-0030">Aminoacyl-tRNA synthetase</keyword>
<evidence type="ECO:0000259" key="12">
    <source>
        <dbReference type="Pfam" id="PF08264"/>
    </source>
</evidence>
<dbReference type="SUPFAM" id="SSF52374">
    <property type="entry name" value="Nucleotidylyl transferase"/>
    <property type="match status" value="1"/>
</dbReference>
<evidence type="ECO:0000259" key="13">
    <source>
        <dbReference type="Pfam" id="PF13603"/>
    </source>
</evidence>
<evidence type="ECO:0000256" key="10">
    <source>
        <dbReference type="RuleBase" id="RU363035"/>
    </source>
</evidence>
<dbReference type="Pfam" id="PF08264">
    <property type="entry name" value="Anticodon_1"/>
    <property type="match status" value="1"/>
</dbReference>
<dbReference type="Gene3D" id="1.10.730.10">
    <property type="entry name" value="Isoleucyl-tRNA Synthetase, Domain 1"/>
    <property type="match status" value="1"/>
</dbReference>
<comment type="caution">
    <text evidence="9">Lacks conserved residue(s) required for the propagation of feature annotation.</text>
</comment>
<dbReference type="EMBL" id="MHVG01000017">
    <property type="protein sequence ID" value="OHA90715.1"/>
    <property type="molecule type" value="Genomic_DNA"/>
</dbReference>
<keyword evidence="5 9" id="KW-0067">ATP-binding</keyword>
<feature type="domain" description="Aminoacyl-tRNA synthetase class Ia" evidence="11">
    <location>
        <begin position="335"/>
        <end position="538"/>
    </location>
</feature>
<dbReference type="PANTHER" id="PTHR43740">
    <property type="entry name" value="LEUCYL-TRNA SYNTHETASE"/>
    <property type="match status" value="1"/>
</dbReference>
<dbReference type="InterPro" id="IPR009080">
    <property type="entry name" value="tRNAsynth_Ia_anticodon-bd"/>
</dbReference>
<organism evidence="14 15">
    <name type="scientific">Candidatus Zambryskibacteria bacterium RIFCSPHIGHO2_01_FULL_44_22b</name>
    <dbReference type="NCBI Taxonomy" id="1802737"/>
    <lineage>
        <taxon>Bacteria</taxon>
        <taxon>Candidatus Zambryskiibacteriota</taxon>
    </lineage>
</organism>
<feature type="domain" description="Methionyl/Valyl/Leucyl/Isoleucyl-tRNA synthetase anticodon-binding" evidence="12">
    <location>
        <begin position="588"/>
        <end position="704"/>
    </location>
</feature>
<comment type="subcellular location">
    <subcellularLocation>
        <location evidence="9">Cytoplasm</location>
    </subcellularLocation>
</comment>
<evidence type="ECO:0000256" key="2">
    <source>
        <dbReference type="ARBA" id="ARBA00022490"/>
    </source>
</evidence>
<accession>A0A1G2T0B2</accession>
<feature type="domain" description="Leucyl-tRNA synthetase editing" evidence="13">
    <location>
        <begin position="259"/>
        <end position="316"/>
    </location>
</feature>
<dbReference type="GO" id="GO:0006429">
    <property type="term" value="P:leucyl-tRNA aminoacylation"/>
    <property type="evidence" value="ECO:0007669"/>
    <property type="project" value="UniProtKB-UniRule"/>
</dbReference>
<dbReference type="InterPro" id="IPR009008">
    <property type="entry name" value="Val/Leu/Ile-tRNA-synth_edit"/>
</dbReference>
<evidence type="ECO:0000313" key="15">
    <source>
        <dbReference type="Proteomes" id="UP000178538"/>
    </source>
</evidence>
<dbReference type="PRINTS" id="PR00985">
    <property type="entry name" value="TRNASYNTHLEU"/>
</dbReference>
<evidence type="ECO:0000256" key="6">
    <source>
        <dbReference type="ARBA" id="ARBA00022917"/>
    </source>
</evidence>
<protein>
    <recommendedName>
        <fullName evidence="9">Leucine--tRNA ligase</fullName>
        <ecNumber evidence="9">6.1.1.4</ecNumber>
    </recommendedName>
    <alternativeName>
        <fullName evidence="9">Leucyl-tRNA synthetase</fullName>
        <shortName evidence="9">LeuRS</shortName>
    </alternativeName>
</protein>
<evidence type="ECO:0000256" key="5">
    <source>
        <dbReference type="ARBA" id="ARBA00022840"/>
    </source>
</evidence>
<evidence type="ECO:0000256" key="1">
    <source>
        <dbReference type="ARBA" id="ARBA00005594"/>
    </source>
</evidence>
<proteinExistence type="inferred from homology"/>
<dbReference type="Proteomes" id="UP000178538">
    <property type="component" value="Unassembled WGS sequence"/>
</dbReference>
<dbReference type="EC" id="6.1.1.4" evidence="9"/>
<dbReference type="HAMAP" id="MF_00049_B">
    <property type="entry name" value="Leu_tRNA_synth_B"/>
    <property type="match status" value="1"/>
</dbReference>
<comment type="catalytic activity">
    <reaction evidence="8 9">
        <text>tRNA(Leu) + L-leucine + ATP = L-leucyl-tRNA(Leu) + AMP + diphosphate</text>
        <dbReference type="Rhea" id="RHEA:11688"/>
        <dbReference type="Rhea" id="RHEA-COMP:9613"/>
        <dbReference type="Rhea" id="RHEA-COMP:9622"/>
        <dbReference type="ChEBI" id="CHEBI:30616"/>
        <dbReference type="ChEBI" id="CHEBI:33019"/>
        <dbReference type="ChEBI" id="CHEBI:57427"/>
        <dbReference type="ChEBI" id="CHEBI:78442"/>
        <dbReference type="ChEBI" id="CHEBI:78494"/>
        <dbReference type="ChEBI" id="CHEBI:456215"/>
        <dbReference type="EC" id="6.1.1.4"/>
    </reaction>
</comment>
<dbReference type="PANTHER" id="PTHR43740:SF2">
    <property type="entry name" value="LEUCINE--TRNA LIGASE, MITOCHONDRIAL"/>
    <property type="match status" value="1"/>
</dbReference>
<gene>
    <name evidence="9" type="primary">leuS</name>
    <name evidence="14" type="ORF">A2832_00080</name>
</gene>
<dbReference type="SUPFAM" id="SSF50677">
    <property type="entry name" value="ValRS/IleRS/LeuRS editing domain"/>
    <property type="match status" value="1"/>
</dbReference>